<dbReference type="EMBL" id="JBHSFP010000041">
    <property type="protein sequence ID" value="MFC4536224.1"/>
    <property type="molecule type" value="Genomic_DNA"/>
</dbReference>
<keyword evidence="3" id="KW-1185">Reference proteome</keyword>
<keyword evidence="1" id="KW-1133">Transmembrane helix</keyword>
<keyword evidence="1" id="KW-0812">Transmembrane</keyword>
<reference evidence="3" key="1">
    <citation type="journal article" date="2019" name="Int. J. Syst. Evol. Microbiol.">
        <title>The Global Catalogue of Microorganisms (GCM) 10K type strain sequencing project: providing services to taxonomists for standard genome sequencing and annotation.</title>
        <authorList>
            <consortium name="The Broad Institute Genomics Platform"/>
            <consortium name="The Broad Institute Genome Sequencing Center for Infectious Disease"/>
            <person name="Wu L."/>
            <person name="Ma J."/>
        </authorList>
    </citation>
    <scope>NUCLEOTIDE SEQUENCE [LARGE SCALE GENOMIC DNA]</scope>
    <source>
        <strain evidence="3">CGMCC 4.7132</strain>
    </source>
</reference>
<gene>
    <name evidence="2" type="ORF">ACFO60_36130</name>
</gene>
<sequence length="164" mass="18284">MSGSEVAVAVILGLLINECCDIAPWLARMLVKRSAHLRYNDRSRAETRAEELTAFINDRPGKLLKLATALAFIFISLVAYGVQAIRRWTSSAVDRLGTEDQAFASLQRWTIGHHGTTRSYRDPRFDRVIVCVTCKGNGRGDEDWPCRTCQGNGTLKFLEPPEAS</sequence>
<dbReference type="InterPro" id="IPR036410">
    <property type="entry name" value="HSP_DnaJ_Cys-rich_dom_sf"/>
</dbReference>
<evidence type="ECO:0000313" key="2">
    <source>
        <dbReference type="EMBL" id="MFC4536224.1"/>
    </source>
</evidence>
<dbReference type="Gene3D" id="6.20.20.10">
    <property type="match status" value="1"/>
</dbReference>
<dbReference type="Proteomes" id="UP001596004">
    <property type="component" value="Unassembled WGS sequence"/>
</dbReference>
<evidence type="ECO:0000256" key="1">
    <source>
        <dbReference type="SAM" id="Phobius"/>
    </source>
</evidence>
<comment type="caution">
    <text evidence="2">The sequence shown here is derived from an EMBL/GenBank/DDBJ whole genome shotgun (WGS) entry which is preliminary data.</text>
</comment>
<feature type="transmembrane region" description="Helical" evidence="1">
    <location>
        <begin position="6"/>
        <end position="27"/>
    </location>
</feature>
<feature type="transmembrane region" description="Helical" evidence="1">
    <location>
        <begin position="63"/>
        <end position="82"/>
    </location>
</feature>
<accession>A0ABV9CUI3</accession>
<proteinExistence type="predicted"/>
<dbReference type="SUPFAM" id="SSF57938">
    <property type="entry name" value="DnaJ/Hsp40 cysteine-rich domain"/>
    <property type="match status" value="1"/>
</dbReference>
<dbReference type="RefSeq" id="WP_380850276.1">
    <property type="nucleotide sequence ID" value="NZ_JBHSFP010000041.1"/>
</dbReference>
<keyword evidence="1" id="KW-0472">Membrane</keyword>
<organism evidence="2 3">
    <name type="scientific">Sphaerisporangium dianthi</name>
    <dbReference type="NCBI Taxonomy" id="1436120"/>
    <lineage>
        <taxon>Bacteria</taxon>
        <taxon>Bacillati</taxon>
        <taxon>Actinomycetota</taxon>
        <taxon>Actinomycetes</taxon>
        <taxon>Streptosporangiales</taxon>
        <taxon>Streptosporangiaceae</taxon>
        <taxon>Sphaerisporangium</taxon>
    </lineage>
</organism>
<name>A0ABV9CUI3_9ACTN</name>
<protein>
    <submittedName>
        <fullName evidence="2">Uncharacterized protein</fullName>
    </submittedName>
</protein>
<evidence type="ECO:0000313" key="3">
    <source>
        <dbReference type="Proteomes" id="UP001596004"/>
    </source>
</evidence>